<accession>A0A8R1XR21</accession>
<evidence type="ECO:0000313" key="3">
    <source>
        <dbReference type="Proteomes" id="UP000024404"/>
    </source>
</evidence>
<dbReference type="Proteomes" id="UP000024404">
    <property type="component" value="Unassembled WGS sequence"/>
</dbReference>
<feature type="region of interest" description="Disordered" evidence="1">
    <location>
        <begin position="29"/>
        <end position="59"/>
    </location>
</feature>
<sequence length="85" mass="9170">MGMWIDEEAVRKGAKGMRATCTPDIIDERGRGKVVGSGRTRTTTHRRSSSSSSRVVSGEKRAIDGWLPLPLTQSSFASSSSLFSP</sequence>
<protein>
    <submittedName>
        <fullName evidence="2">Uncharacterized protein</fullName>
    </submittedName>
</protein>
<reference evidence="3" key="1">
    <citation type="submission" date="2013-10" db="EMBL/GenBank/DDBJ databases">
        <title>Genome sequencing of Onchocerca volvulus.</title>
        <authorList>
            <person name="Cotton J."/>
            <person name="Tsai J."/>
            <person name="Stanley E."/>
            <person name="Tracey A."/>
            <person name="Holroyd N."/>
            <person name="Lustigman S."/>
            <person name="Berriman M."/>
        </authorList>
    </citation>
    <scope>NUCLEOTIDE SEQUENCE</scope>
</reference>
<keyword evidence="3" id="KW-1185">Reference proteome</keyword>
<reference evidence="2" key="2">
    <citation type="submission" date="2022-06" db="UniProtKB">
        <authorList>
            <consortium name="EnsemblMetazoa"/>
        </authorList>
    </citation>
    <scope>IDENTIFICATION</scope>
</reference>
<dbReference type="EMBL" id="CMVM020000073">
    <property type="status" value="NOT_ANNOTATED_CDS"/>
    <property type="molecule type" value="Genomic_DNA"/>
</dbReference>
<evidence type="ECO:0000313" key="2">
    <source>
        <dbReference type="EnsemblMetazoa" id="OVOC2359.1"/>
    </source>
</evidence>
<organism evidence="2 3">
    <name type="scientific">Onchocerca volvulus</name>
    <dbReference type="NCBI Taxonomy" id="6282"/>
    <lineage>
        <taxon>Eukaryota</taxon>
        <taxon>Metazoa</taxon>
        <taxon>Ecdysozoa</taxon>
        <taxon>Nematoda</taxon>
        <taxon>Chromadorea</taxon>
        <taxon>Rhabditida</taxon>
        <taxon>Spirurina</taxon>
        <taxon>Spiruromorpha</taxon>
        <taxon>Filarioidea</taxon>
        <taxon>Onchocercidae</taxon>
        <taxon>Onchocerca</taxon>
    </lineage>
</organism>
<name>A0A8R1XR21_ONCVO</name>
<dbReference type="AlphaFoldDB" id="A0A8R1XR21"/>
<dbReference type="EnsemblMetazoa" id="OVOC2359.1">
    <property type="protein sequence ID" value="OVOC2359.1"/>
    <property type="gene ID" value="WBGene00239168"/>
</dbReference>
<proteinExistence type="predicted"/>
<evidence type="ECO:0000256" key="1">
    <source>
        <dbReference type="SAM" id="MobiDB-lite"/>
    </source>
</evidence>